<keyword evidence="6 13" id="KW-0521">NADP</keyword>
<keyword evidence="7 13" id="KW-0618">Plastoquinone</keyword>
<evidence type="ECO:0000256" key="4">
    <source>
        <dbReference type="ARBA" id="ARBA00022692"/>
    </source>
</evidence>
<feature type="transmembrane region" description="Helical" evidence="13">
    <location>
        <begin position="375"/>
        <end position="398"/>
    </location>
</feature>
<dbReference type="AlphaFoldDB" id="A0A8F2XVM9"/>
<dbReference type="Pfam" id="PF00361">
    <property type="entry name" value="Proton_antipo_M"/>
    <property type="match status" value="1"/>
</dbReference>
<comment type="subunit">
    <text evidence="13">NDH is composed of at least 16 different subunits, 5 of which are encoded in the nucleus.</text>
</comment>
<feature type="transmembrane region" description="Helical" evidence="13">
    <location>
        <begin position="207"/>
        <end position="232"/>
    </location>
</feature>
<feature type="transmembrane region" description="Helical" evidence="13">
    <location>
        <begin position="410"/>
        <end position="430"/>
    </location>
</feature>
<feature type="transmembrane region" description="Helical" evidence="13">
    <location>
        <begin position="164"/>
        <end position="187"/>
    </location>
</feature>
<dbReference type="InterPro" id="IPR045693">
    <property type="entry name" value="Ndh2_N"/>
</dbReference>
<evidence type="ECO:0000256" key="8">
    <source>
        <dbReference type="ARBA" id="ARBA00022967"/>
    </source>
</evidence>
<comment type="subcellular location">
    <subcellularLocation>
        <location evidence="1">Membrane</location>
        <topology evidence="1">Multi-pass membrane protein</topology>
    </subcellularLocation>
    <subcellularLocation>
        <location evidence="13">Plastid</location>
        <location evidence="13">Chloroplast thylakoid membrane</location>
        <topology evidence="13">Multi-pass membrane protein</topology>
    </subcellularLocation>
</comment>
<evidence type="ECO:0000256" key="6">
    <source>
        <dbReference type="ARBA" id="ARBA00022857"/>
    </source>
</evidence>
<keyword evidence="2 13" id="KW-0813">Transport</keyword>
<keyword evidence="9 13" id="KW-1133">Transmembrane helix</keyword>
<evidence type="ECO:0000256" key="7">
    <source>
        <dbReference type="ARBA" id="ARBA00022957"/>
    </source>
</evidence>
<name>A0A8F2XVM9_9MARC</name>
<feature type="transmembrane region" description="Helical" evidence="13">
    <location>
        <begin position="15"/>
        <end position="35"/>
    </location>
</feature>
<keyword evidence="8 13" id="KW-1278">Translocase</keyword>
<comment type="catalytic activity">
    <reaction evidence="13">
        <text>a plastoquinone + NADPH + (n+1) H(+)(in) = a plastoquinol + NADP(+) + n H(+)(out)</text>
        <dbReference type="Rhea" id="RHEA:42612"/>
        <dbReference type="Rhea" id="RHEA-COMP:9561"/>
        <dbReference type="Rhea" id="RHEA-COMP:9562"/>
        <dbReference type="ChEBI" id="CHEBI:15378"/>
        <dbReference type="ChEBI" id="CHEBI:17757"/>
        <dbReference type="ChEBI" id="CHEBI:57783"/>
        <dbReference type="ChEBI" id="CHEBI:58349"/>
        <dbReference type="ChEBI" id="CHEBI:62192"/>
    </reaction>
</comment>
<evidence type="ECO:0000313" key="16">
    <source>
        <dbReference type="EMBL" id="QWW93006.1"/>
    </source>
</evidence>
<feature type="transmembrane region" description="Helical" evidence="13">
    <location>
        <begin position="306"/>
        <end position="327"/>
    </location>
</feature>
<keyword evidence="5 13" id="KW-0874">Quinone</keyword>
<proteinExistence type="inferred from homology"/>
<dbReference type="NCBIfam" id="NF002701">
    <property type="entry name" value="PRK02504.1"/>
    <property type="match status" value="1"/>
</dbReference>
<feature type="transmembrane region" description="Helical" evidence="13">
    <location>
        <begin position="109"/>
        <end position="126"/>
    </location>
</feature>
<dbReference type="InterPro" id="IPR001750">
    <property type="entry name" value="ND/Mrp_TM"/>
</dbReference>
<evidence type="ECO:0000256" key="11">
    <source>
        <dbReference type="ARBA" id="ARBA00023078"/>
    </source>
</evidence>
<evidence type="ECO:0000256" key="1">
    <source>
        <dbReference type="ARBA" id="ARBA00004141"/>
    </source>
</evidence>
<keyword evidence="10 13" id="KW-0520">NAD</keyword>
<dbReference type="Pfam" id="PF19530">
    <property type="entry name" value="Ndh2_N"/>
    <property type="match status" value="1"/>
</dbReference>
<gene>
    <name evidence="13 16" type="primary">ndhB</name>
</gene>
<dbReference type="GO" id="GO:0016655">
    <property type="term" value="F:oxidoreductase activity, acting on NAD(P)H, quinone or similar compound as acceptor"/>
    <property type="evidence" value="ECO:0007669"/>
    <property type="project" value="UniProtKB-UniRule"/>
</dbReference>
<keyword evidence="12 13" id="KW-0472">Membrane</keyword>
<dbReference type="PANTHER" id="PTHR22773">
    <property type="entry name" value="NADH DEHYDROGENASE"/>
    <property type="match status" value="1"/>
</dbReference>
<keyword evidence="11 13" id="KW-0793">Thylakoid</keyword>
<dbReference type="InterPro" id="IPR010096">
    <property type="entry name" value="NADH-Q_OxRdtase_suN/2"/>
</dbReference>
<feature type="domain" description="NAD(P)H-quinone oxidoreductase subunit 2 N-terminal" evidence="15">
    <location>
        <begin position="1"/>
        <end position="100"/>
    </location>
</feature>
<feature type="transmembrane region" description="Helical" evidence="13">
    <location>
        <begin position="280"/>
        <end position="299"/>
    </location>
</feature>
<organism evidence="16">
    <name type="scientific">Cyathodium smaragdinum</name>
    <dbReference type="NCBI Taxonomy" id="2846787"/>
    <lineage>
        <taxon>Eukaryota</taxon>
        <taxon>Viridiplantae</taxon>
        <taxon>Streptophyta</taxon>
        <taxon>Embryophyta</taxon>
        <taxon>Marchantiophyta</taxon>
        <taxon>Marchantiopsida</taxon>
        <taxon>Marchantiidae</taxon>
        <taxon>Marchantiales</taxon>
        <taxon>Cyathodiaceae</taxon>
        <taxon>Cyathodium</taxon>
    </lineage>
</organism>
<comment type="function">
    <text evidence="13">NDH shuttles electrons from NAD(P)H:plastoquinone, via FMN and iron-sulfur (Fe-S) centers, to quinones in the photosynthetic chain and possibly in a chloroplast respiratory chain. The immediate electron acceptor for the enzyme in this species is believed to be plastoquinone. Couples the redox reaction to proton translocation, and thus conserves the redox energy in a proton gradient.</text>
</comment>
<feature type="transmembrane region" description="Helical" evidence="13">
    <location>
        <begin position="253"/>
        <end position="274"/>
    </location>
</feature>
<dbReference type="GO" id="GO:0042773">
    <property type="term" value="P:ATP synthesis coupled electron transport"/>
    <property type="evidence" value="ECO:0007669"/>
    <property type="project" value="InterPro"/>
</dbReference>
<feature type="transmembrane region" description="Helical" evidence="13">
    <location>
        <begin position="132"/>
        <end position="152"/>
    </location>
</feature>
<reference evidence="16" key="1">
    <citation type="journal article" date="2021" name="ACS Synth. Biol.">
        <title>Construction of DNA Tools for Hyperexpression in Marchantia Chloroplasts.</title>
        <authorList>
            <person name="Frangedakis E."/>
            <person name="Guzman-Chavez F."/>
            <person name="Rebmann M."/>
            <person name="Markel K."/>
            <person name="Yu Y."/>
            <person name="Perraki A."/>
            <person name="Tse S.W."/>
            <person name="Liu Y."/>
            <person name="Rever J."/>
            <person name="Sauret-Gueto S."/>
            <person name="Goffinet B."/>
            <person name="Schneider H."/>
            <person name="Haseloff J."/>
        </authorList>
    </citation>
    <scope>NUCLEOTIDE SEQUENCE</scope>
</reference>
<feature type="domain" description="NADH:quinone oxidoreductase/Mrp antiporter transmembrane" evidence="14">
    <location>
        <begin position="129"/>
        <end position="425"/>
    </location>
</feature>
<dbReference type="GO" id="GO:0009535">
    <property type="term" value="C:chloroplast thylakoid membrane"/>
    <property type="evidence" value="ECO:0007669"/>
    <property type="project" value="UniProtKB-SubCell"/>
</dbReference>
<dbReference type="PRINTS" id="PR01434">
    <property type="entry name" value="NADHDHGNASE5"/>
</dbReference>
<comment type="catalytic activity">
    <reaction evidence="13">
        <text>a plastoquinone + NADH + (n+1) H(+)(in) = a plastoquinol + NAD(+) + n H(+)(out)</text>
        <dbReference type="Rhea" id="RHEA:42608"/>
        <dbReference type="Rhea" id="RHEA-COMP:9561"/>
        <dbReference type="Rhea" id="RHEA-COMP:9562"/>
        <dbReference type="ChEBI" id="CHEBI:15378"/>
        <dbReference type="ChEBI" id="CHEBI:17757"/>
        <dbReference type="ChEBI" id="CHEBI:57540"/>
        <dbReference type="ChEBI" id="CHEBI:57945"/>
        <dbReference type="ChEBI" id="CHEBI:62192"/>
    </reaction>
</comment>
<accession>A0A8F2XVM9</accession>
<sequence length="500" mass="55687">MKLELDTIFLYGSSILPECILIFGLLLILIIDFTFSEKETNWLYFISLGSLLTSILILLFQYETKPIITFSGSLETDSFNRIFRSFIAFCSLLCIPLSIEYIECIKMPIPEFLSFILTATIGGMFLCGANDFVSIFVSLECLSLCSYLLSGYTKRDIRSNEAAMKYLLIGGTSSSILAYGFSWLYGLSGGETDIQKIIYGLLTTQSYNFYGITISFICILVGLGFKLSLVPFHQWTPDIYEGSPTPVVASISVASKIAGLALAIKIFNILFGFSSNEWKFLLEILSILSMILGNLIAVTQTSIKRILAYSSISQIGYILIGLIIGNLKGYVSMTVYLFFHILMNLGTFASIILFGLRTGTDNVRDYAGLYAKDPLLSISLTLCLLSLGGLPPLTGFFGKPYLFWYGWQSGFHFLVSIGLITSVMSLYYYLKIIKLILLKKNTELNPYIQAYVTTSSIGKKKNPIEFVTIFCTLGSTFLGIFINPLSSLFQNSISSNIFHY</sequence>
<dbReference type="GO" id="GO:0008137">
    <property type="term" value="F:NADH dehydrogenase (ubiquinone) activity"/>
    <property type="evidence" value="ECO:0007669"/>
    <property type="project" value="InterPro"/>
</dbReference>
<feature type="transmembrane region" description="Helical" evidence="13">
    <location>
        <begin position="333"/>
        <end position="354"/>
    </location>
</feature>
<dbReference type="EMBL" id="MW429509">
    <property type="protein sequence ID" value="QWW93006.1"/>
    <property type="molecule type" value="Genomic_DNA"/>
</dbReference>
<evidence type="ECO:0000259" key="14">
    <source>
        <dbReference type="Pfam" id="PF00361"/>
    </source>
</evidence>
<dbReference type="NCBIfam" id="TIGR01770">
    <property type="entry name" value="NDH_I_N"/>
    <property type="match status" value="1"/>
</dbReference>
<protein>
    <recommendedName>
        <fullName evidence="13">NAD(P)H-quinone oxidoreductase subunit 2, chloroplastic</fullName>
        <ecNumber evidence="13">7.1.1.-</ecNumber>
    </recommendedName>
    <alternativeName>
        <fullName evidence="13">NAD(P)H dehydrogenase, subunit 2</fullName>
    </alternativeName>
    <alternativeName>
        <fullName evidence="13">NADH-plastoquinone oxidoreductase subunit 2</fullName>
    </alternativeName>
</protein>
<feature type="transmembrane region" description="Helical" evidence="13">
    <location>
        <begin position="42"/>
        <end position="62"/>
    </location>
</feature>
<dbReference type="GO" id="GO:0019684">
    <property type="term" value="P:photosynthesis, light reaction"/>
    <property type="evidence" value="ECO:0007669"/>
    <property type="project" value="UniProtKB-UniRule"/>
</dbReference>
<evidence type="ECO:0000256" key="10">
    <source>
        <dbReference type="ARBA" id="ARBA00023027"/>
    </source>
</evidence>
<keyword evidence="3 16" id="KW-0150">Chloroplast</keyword>
<evidence type="ECO:0000259" key="15">
    <source>
        <dbReference type="Pfam" id="PF19530"/>
    </source>
</evidence>
<feature type="transmembrane region" description="Helical" evidence="13">
    <location>
        <begin position="464"/>
        <end position="482"/>
    </location>
</feature>
<dbReference type="HAMAP" id="MF_00445">
    <property type="entry name" value="NDH1_NuoN_1"/>
    <property type="match status" value="1"/>
</dbReference>
<evidence type="ECO:0000256" key="3">
    <source>
        <dbReference type="ARBA" id="ARBA00022528"/>
    </source>
</evidence>
<keyword evidence="4 13" id="KW-0812">Transmembrane</keyword>
<dbReference type="EC" id="7.1.1.-" evidence="13"/>
<evidence type="ECO:0000256" key="13">
    <source>
        <dbReference type="HAMAP-Rule" id="MF_00445"/>
    </source>
</evidence>
<evidence type="ECO:0000256" key="12">
    <source>
        <dbReference type="ARBA" id="ARBA00023136"/>
    </source>
</evidence>
<dbReference type="GO" id="GO:0048038">
    <property type="term" value="F:quinone binding"/>
    <property type="evidence" value="ECO:0007669"/>
    <property type="project" value="UniProtKB-KW"/>
</dbReference>
<comment type="similarity">
    <text evidence="13">Belongs to the complex I subunit 2 family.</text>
</comment>
<evidence type="ECO:0000256" key="2">
    <source>
        <dbReference type="ARBA" id="ARBA00022448"/>
    </source>
</evidence>
<keyword evidence="16" id="KW-0934">Plastid</keyword>
<evidence type="ECO:0000256" key="5">
    <source>
        <dbReference type="ARBA" id="ARBA00022719"/>
    </source>
</evidence>
<evidence type="ECO:0000256" key="9">
    <source>
        <dbReference type="ARBA" id="ARBA00022989"/>
    </source>
</evidence>
<geneLocation type="chloroplast" evidence="16"/>